<evidence type="ECO:0000313" key="2">
    <source>
        <dbReference type="EMBL" id="SFM70978.1"/>
    </source>
</evidence>
<organism evidence="2 3">
    <name type="scientific">Rugamonas rubra</name>
    <dbReference type="NCBI Taxonomy" id="758825"/>
    <lineage>
        <taxon>Bacteria</taxon>
        <taxon>Pseudomonadati</taxon>
        <taxon>Pseudomonadota</taxon>
        <taxon>Betaproteobacteria</taxon>
        <taxon>Burkholderiales</taxon>
        <taxon>Oxalobacteraceae</taxon>
        <taxon>Telluria group</taxon>
        <taxon>Rugamonas</taxon>
    </lineage>
</organism>
<dbReference type="AlphaFoldDB" id="A0A1I4T2J5"/>
<dbReference type="EMBL" id="FOTW01000029">
    <property type="protein sequence ID" value="SFM70978.1"/>
    <property type="molecule type" value="Genomic_DNA"/>
</dbReference>
<reference evidence="2 3" key="1">
    <citation type="submission" date="2016-10" db="EMBL/GenBank/DDBJ databases">
        <authorList>
            <person name="de Groot N.N."/>
        </authorList>
    </citation>
    <scope>NUCLEOTIDE SEQUENCE [LARGE SCALE GENOMIC DNA]</scope>
    <source>
        <strain evidence="2 3">ATCC 43154</strain>
    </source>
</reference>
<dbReference type="RefSeq" id="WP_093390442.1">
    <property type="nucleotide sequence ID" value="NZ_FOTW01000029.1"/>
</dbReference>
<protein>
    <submittedName>
        <fullName evidence="2">Uncharacterized protein</fullName>
    </submittedName>
</protein>
<keyword evidence="1" id="KW-0732">Signal</keyword>
<name>A0A1I4T2J5_9BURK</name>
<feature type="signal peptide" evidence="1">
    <location>
        <begin position="1"/>
        <end position="22"/>
    </location>
</feature>
<evidence type="ECO:0000256" key="1">
    <source>
        <dbReference type="SAM" id="SignalP"/>
    </source>
</evidence>
<keyword evidence="3" id="KW-1185">Reference proteome</keyword>
<evidence type="ECO:0000313" key="3">
    <source>
        <dbReference type="Proteomes" id="UP000199470"/>
    </source>
</evidence>
<sequence>MNKLKLSLFLFTLGLGASSAYANDPVYACYKQCAENYRQCVGFGTGLPCQQWREECDAGCPDMV</sequence>
<feature type="chain" id="PRO_5011504728" evidence="1">
    <location>
        <begin position="23"/>
        <end position="64"/>
    </location>
</feature>
<gene>
    <name evidence="2" type="ORF">SAMN02982985_05022</name>
</gene>
<dbReference type="Proteomes" id="UP000199470">
    <property type="component" value="Unassembled WGS sequence"/>
</dbReference>
<dbReference type="STRING" id="758825.SAMN02982985_05022"/>
<accession>A0A1I4T2J5</accession>
<proteinExistence type="predicted"/>